<dbReference type="InterPro" id="IPR035965">
    <property type="entry name" value="PAS-like_dom_sf"/>
</dbReference>
<dbReference type="SMART" id="SM00267">
    <property type="entry name" value="GGDEF"/>
    <property type="match status" value="1"/>
</dbReference>
<evidence type="ECO:0000313" key="6">
    <source>
        <dbReference type="Proteomes" id="UP000662939"/>
    </source>
</evidence>
<dbReference type="CDD" id="cd00130">
    <property type="entry name" value="PAS"/>
    <property type="match status" value="1"/>
</dbReference>
<keyword evidence="1" id="KW-0472">Membrane</keyword>
<feature type="transmembrane region" description="Helical" evidence="1">
    <location>
        <begin position="206"/>
        <end position="230"/>
    </location>
</feature>
<dbReference type="Proteomes" id="UP000662939">
    <property type="component" value="Chromosome"/>
</dbReference>
<feature type="transmembrane region" description="Helical" evidence="1">
    <location>
        <begin position="50"/>
        <end position="68"/>
    </location>
</feature>
<dbReference type="InterPro" id="IPR052155">
    <property type="entry name" value="Biofilm_reg_signaling"/>
</dbReference>
<proteinExistence type="predicted"/>
<evidence type="ECO:0000256" key="1">
    <source>
        <dbReference type="SAM" id="Phobius"/>
    </source>
</evidence>
<dbReference type="NCBIfam" id="TIGR00254">
    <property type="entry name" value="GGDEF"/>
    <property type="match status" value="1"/>
</dbReference>
<dbReference type="PANTHER" id="PTHR44757">
    <property type="entry name" value="DIGUANYLATE CYCLASE DGCP"/>
    <property type="match status" value="1"/>
</dbReference>
<feature type="transmembrane region" description="Helical" evidence="1">
    <location>
        <begin position="80"/>
        <end position="100"/>
    </location>
</feature>
<dbReference type="SUPFAM" id="SSF55073">
    <property type="entry name" value="Nucleotide cyclase"/>
    <property type="match status" value="1"/>
</dbReference>
<dbReference type="InterPro" id="IPR029787">
    <property type="entry name" value="Nucleotide_cyclase"/>
</dbReference>
<evidence type="ECO:0000259" key="3">
    <source>
        <dbReference type="PROSITE" id="PS50883"/>
    </source>
</evidence>
<dbReference type="InterPro" id="IPR035919">
    <property type="entry name" value="EAL_sf"/>
</dbReference>
<name>A0A895XM31_9ACTN</name>
<feature type="domain" description="EAL" evidence="3">
    <location>
        <begin position="631"/>
        <end position="882"/>
    </location>
</feature>
<dbReference type="Pfam" id="PF00990">
    <property type="entry name" value="GGDEF"/>
    <property type="match status" value="1"/>
</dbReference>
<keyword evidence="1" id="KW-1133">Transmembrane helix</keyword>
<feature type="domain" description="PAS" evidence="2">
    <location>
        <begin position="334"/>
        <end position="404"/>
    </location>
</feature>
<dbReference type="CDD" id="cd01949">
    <property type="entry name" value="GGDEF"/>
    <property type="match status" value="1"/>
</dbReference>
<dbReference type="EMBL" id="CP070496">
    <property type="protein sequence ID" value="QSB06404.1"/>
    <property type="molecule type" value="Genomic_DNA"/>
</dbReference>
<keyword evidence="6" id="KW-1185">Reference proteome</keyword>
<feature type="transmembrane region" description="Helical" evidence="1">
    <location>
        <begin position="236"/>
        <end position="259"/>
    </location>
</feature>
<reference evidence="5" key="1">
    <citation type="submission" date="2021-02" db="EMBL/GenBank/DDBJ databases">
        <title>Natronoglycomyces albus gen. nov., sp. nov, a haloalkaliphilic actinobacterium from a soda solonchak soil.</title>
        <authorList>
            <person name="Sorokin D.Y."/>
            <person name="Khijniak T.V."/>
            <person name="Zakharycheva A.P."/>
            <person name="Boueva O.V."/>
            <person name="Ariskina E.V."/>
            <person name="Hahnke R.L."/>
            <person name="Bunk B."/>
            <person name="Sproer C."/>
            <person name="Schumann P."/>
            <person name="Evtushenko L.I."/>
            <person name="Kublanov I.V."/>
        </authorList>
    </citation>
    <scope>NUCLEOTIDE SEQUENCE</scope>
    <source>
        <strain evidence="5">DSM 106290</strain>
    </source>
</reference>
<feature type="domain" description="GGDEF" evidence="4">
    <location>
        <begin position="491"/>
        <end position="622"/>
    </location>
</feature>
<dbReference type="SUPFAM" id="SSF55785">
    <property type="entry name" value="PYP-like sensor domain (PAS domain)"/>
    <property type="match status" value="1"/>
</dbReference>
<evidence type="ECO:0000259" key="4">
    <source>
        <dbReference type="PROSITE" id="PS50887"/>
    </source>
</evidence>
<dbReference type="InterPro" id="IPR043128">
    <property type="entry name" value="Rev_trsase/Diguanyl_cyclase"/>
</dbReference>
<feature type="transmembrane region" description="Helical" evidence="1">
    <location>
        <begin position="145"/>
        <end position="164"/>
    </location>
</feature>
<protein>
    <submittedName>
        <fullName evidence="5">EAL domain-containing protein</fullName>
    </submittedName>
</protein>
<dbReference type="PROSITE" id="PS50883">
    <property type="entry name" value="EAL"/>
    <property type="match status" value="1"/>
</dbReference>
<keyword evidence="1" id="KW-0812">Transmembrane</keyword>
<dbReference type="RefSeq" id="WP_213172413.1">
    <property type="nucleotide sequence ID" value="NZ_CP070496.1"/>
</dbReference>
<dbReference type="Pfam" id="PF00563">
    <property type="entry name" value="EAL"/>
    <property type="match status" value="1"/>
</dbReference>
<dbReference type="PROSITE" id="PS50887">
    <property type="entry name" value="GGDEF"/>
    <property type="match status" value="1"/>
</dbReference>
<dbReference type="InterPro" id="IPR000014">
    <property type="entry name" value="PAS"/>
</dbReference>
<dbReference type="SMART" id="SM00052">
    <property type="entry name" value="EAL"/>
    <property type="match status" value="1"/>
</dbReference>
<dbReference type="Gene3D" id="3.30.70.270">
    <property type="match status" value="1"/>
</dbReference>
<dbReference type="InterPro" id="IPR001633">
    <property type="entry name" value="EAL_dom"/>
</dbReference>
<feature type="transmembrane region" description="Helical" evidence="1">
    <location>
        <begin position="176"/>
        <end position="194"/>
    </location>
</feature>
<dbReference type="Gene3D" id="3.30.450.20">
    <property type="entry name" value="PAS domain"/>
    <property type="match status" value="1"/>
</dbReference>
<accession>A0A895XM31</accession>
<dbReference type="Gene3D" id="3.20.20.450">
    <property type="entry name" value="EAL domain"/>
    <property type="match status" value="1"/>
</dbReference>
<feature type="transmembrane region" description="Helical" evidence="1">
    <location>
        <begin position="106"/>
        <end position="125"/>
    </location>
</feature>
<dbReference type="CDD" id="cd01948">
    <property type="entry name" value="EAL"/>
    <property type="match status" value="1"/>
</dbReference>
<dbReference type="SMART" id="SM00091">
    <property type="entry name" value="PAS"/>
    <property type="match status" value="1"/>
</dbReference>
<evidence type="ECO:0000259" key="2">
    <source>
        <dbReference type="PROSITE" id="PS50112"/>
    </source>
</evidence>
<gene>
    <name evidence="5" type="ORF">JQS30_05735</name>
</gene>
<dbReference type="PANTHER" id="PTHR44757:SF2">
    <property type="entry name" value="BIOFILM ARCHITECTURE MAINTENANCE PROTEIN MBAA"/>
    <property type="match status" value="1"/>
</dbReference>
<feature type="transmembrane region" description="Helical" evidence="1">
    <location>
        <begin position="271"/>
        <end position="290"/>
    </location>
</feature>
<dbReference type="SUPFAM" id="SSF141868">
    <property type="entry name" value="EAL domain-like"/>
    <property type="match status" value="1"/>
</dbReference>
<evidence type="ECO:0000313" key="5">
    <source>
        <dbReference type="EMBL" id="QSB06404.1"/>
    </source>
</evidence>
<dbReference type="InterPro" id="IPR000160">
    <property type="entry name" value="GGDEF_dom"/>
</dbReference>
<sequence length="888" mass="96271">MRLSSHNSRGRRPHAAASWLAATSVWLLVLSATANSAAGILTGTLTSSEAASLGTLGVTCAGTLAWLSSGHVGPGWRVPYQLSAAGLLTFVAGVAVAILLPTSHGASVATAALVASACVFVAALLRLPDRTLDISAQLRRGLDGFFVGVCLLFGLWLIVIRPWYEASRTDIASIDLLVVLPAMFAPVLLGIGVTTSLRLSRSRGRLLLLCLAQVFVYTTGVGLVAAWQWGPSAVATLWWMVVWIIAATSLIGVALLARAQIAQRAGARRTVLHHFALASGAAIATTAFFHHGASTGPLPLDAALLALLGICALGARLLLTYFDVQRGASILIDRESRYRAIVGASSDIMMVLDNHLRLTWAAAGSTWTSLTANDAAIGRQFTDLLHPEDQPQAAALLQGLLDGSIRERRVAIDARIRDDNDEWRYTESIVTDQRAHPHVRGLVVRTVEVSVRRSLEAELARLAYTDSLTGLANRRSLLQTLQGTVVGDHTQPVVLLALDLDGFKNVNDTQGHAMGDELLNEVAIQLKERVRPTSVVARVGGDEFAVLLRMTNREAREWAEQVLHAISRPVQLSDETTVFITGSIGLASSAPGMTPEDLMRNADLALRAAKQAGKNRVESYDFAFEERVRRRMEVTQELRGAIERDELSLVFQPVYSLPDRRIVGAEALMRWENSKLGRISPGEFIPAATEAGFTHELAIWTVRQVSAQLGQWKADQHSAWISINVSVRDLHTSRFATAVNQALIEQGVPASRLVIEVTEHDFSNHMETLIAQLSALRGTGVRIAMDDFGSGYSSLGQLHRLPIDILKIDRDIISEDSGAPAPLAEITVQLGRQLGMEVIGEGVESVRQLRTLEKAKCPMVQGYYFARPMPAEELQRLLLEQRPSTIPA</sequence>
<dbReference type="AlphaFoldDB" id="A0A895XM31"/>
<organism evidence="5 6">
    <name type="scientific">Natronoglycomyces albus</name>
    <dbReference type="NCBI Taxonomy" id="2811108"/>
    <lineage>
        <taxon>Bacteria</taxon>
        <taxon>Bacillati</taxon>
        <taxon>Actinomycetota</taxon>
        <taxon>Actinomycetes</taxon>
        <taxon>Glycomycetales</taxon>
        <taxon>Glycomycetaceae</taxon>
        <taxon>Natronoglycomyces</taxon>
    </lineage>
</organism>
<dbReference type="PROSITE" id="PS50112">
    <property type="entry name" value="PAS"/>
    <property type="match status" value="1"/>
</dbReference>
<dbReference type="KEGG" id="nav:JQS30_05735"/>